<evidence type="ECO:0000313" key="2">
    <source>
        <dbReference type="EMBL" id="ACF14533.1"/>
    </source>
</evidence>
<dbReference type="PANTHER" id="PTHR46361">
    <property type="entry name" value="ELECTRON CARRIER/ PROTEIN DISULFIDE OXIDOREDUCTASE"/>
    <property type="match status" value="1"/>
</dbReference>
<dbReference type="Proteomes" id="UP000001208">
    <property type="component" value="Chromosome"/>
</dbReference>
<reference evidence="2 3" key="1">
    <citation type="submission" date="2008-06" db="EMBL/GenBank/DDBJ databases">
        <title>Complete sequence of Chloroherpeton thalassium ATCC 35110.</title>
        <authorList>
            <consortium name="US DOE Joint Genome Institute"/>
            <person name="Lucas S."/>
            <person name="Copeland A."/>
            <person name="Lapidus A."/>
            <person name="Glavina del Rio T."/>
            <person name="Dalin E."/>
            <person name="Tice H."/>
            <person name="Bruce D."/>
            <person name="Goodwin L."/>
            <person name="Pitluck S."/>
            <person name="Schmutz J."/>
            <person name="Larimer F."/>
            <person name="Land M."/>
            <person name="Hauser L."/>
            <person name="Kyrpides N."/>
            <person name="Mikhailova N."/>
            <person name="Liu Z."/>
            <person name="Li T."/>
            <person name="Zhao F."/>
            <person name="Overmann J."/>
            <person name="Bryant D.A."/>
            <person name="Richardson P."/>
        </authorList>
    </citation>
    <scope>NUCLEOTIDE SEQUENCE [LARGE SCALE GENOMIC DNA]</scope>
    <source>
        <strain evidence="3">ATCC 35110 / GB-78</strain>
    </source>
</reference>
<proteinExistence type="predicted"/>
<dbReference type="EMBL" id="CP001100">
    <property type="protein sequence ID" value="ACF14533.1"/>
    <property type="molecule type" value="Genomic_DNA"/>
</dbReference>
<dbReference type="Pfam" id="PF04784">
    <property type="entry name" value="DUF547"/>
    <property type="match status" value="1"/>
</dbReference>
<name>B3QVD3_CHLT3</name>
<dbReference type="KEGG" id="cts:Ctha_2081"/>
<accession>B3QVD3</accession>
<dbReference type="RefSeq" id="WP_012500616.1">
    <property type="nucleotide sequence ID" value="NC_011026.1"/>
</dbReference>
<dbReference type="InterPro" id="IPR006869">
    <property type="entry name" value="DUF547"/>
</dbReference>
<dbReference type="AlphaFoldDB" id="B3QVD3"/>
<dbReference type="STRING" id="517418.Ctha_2081"/>
<dbReference type="PANTHER" id="PTHR46361:SF3">
    <property type="entry name" value="ELECTRON CARRIER_ PROTEIN DISULFIDE OXIDOREDUCTASE"/>
    <property type="match status" value="1"/>
</dbReference>
<evidence type="ECO:0000313" key="3">
    <source>
        <dbReference type="Proteomes" id="UP000001208"/>
    </source>
</evidence>
<dbReference type="OrthoDB" id="3902805at2"/>
<organism evidence="2 3">
    <name type="scientific">Chloroherpeton thalassium (strain ATCC 35110 / GB-78)</name>
    <dbReference type="NCBI Taxonomy" id="517418"/>
    <lineage>
        <taxon>Bacteria</taxon>
        <taxon>Pseudomonadati</taxon>
        <taxon>Chlorobiota</taxon>
        <taxon>Chlorobiia</taxon>
        <taxon>Chlorobiales</taxon>
        <taxon>Chloroherpetonaceae</taxon>
        <taxon>Chloroherpeton</taxon>
    </lineage>
</organism>
<dbReference type="eggNOG" id="COG0398">
    <property type="taxonomic scope" value="Bacteria"/>
</dbReference>
<protein>
    <recommendedName>
        <fullName evidence="1">DUF547 domain-containing protein</fullName>
    </recommendedName>
</protein>
<evidence type="ECO:0000259" key="1">
    <source>
        <dbReference type="Pfam" id="PF04784"/>
    </source>
</evidence>
<sequence>MQQEKLQEINQNSSDFDHRKFDRVLKKHVKHGKVNYTALKHDEEFSAYLQDLEQADLSVFQSREEKVAFWINAYNAYTLKLILDNYPIKSIKDLSFLGTLIINSPWKKRFCAVAGNVYTLDEIEHDILRGELQETGVHFAVVCASNSCPILRDEAYSAKKLKEQLTSQTEAFLSDTLKNQFKWEGKTLYLSKIFDWYKSDFEKQYGSVTGFLAQYFTGEQKEWLAKGDVKIEYLEYDWRLNELK</sequence>
<gene>
    <name evidence="2" type="ordered locus">Ctha_2081</name>
</gene>
<keyword evidence="3" id="KW-1185">Reference proteome</keyword>
<feature type="domain" description="DUF547" evidence="1">
    <location>
        <begin position="62"/>
        <end position="173"/>
    </location>
</feature>
<dbReference type="HOGENOM" id="CLU_054137_1_2_10"/>